<evidence type="ECO:0000313" key="11">
    <source>
        <dbReference type="EMBL" id="KAG5679517.1"/>
    </source>
</evidence>
<feature type="transmembrane region" description="Helical" evidence="8">
    <location>
        <begin position="264"/>
        <end position="286"/>
    </location>
</feature>
<comment type="similarity">
    <text evidence="2 8">Belongs to the organo anion transporter (TC 2.A.60) family.</text>
</comment>
<dbReference type="AlphaFoldDB" id="A0A9J6CC65"/>
<feature type="domain" description="Kazal-like" evidence="10">
    <location>
        <begin position="488"/>
        <end position="543"/>
    </location>
</feature>
<reference evidence="11" key="1">
    <citation type="submission" date="2021-03" db="EMBL/GenBank/DDBJ databases">
        <title>Chromosome level genome of the anhydrobiotic midge Polypedilum vanderplanki.</title>
        <authorList>
            <person name="Yoshida Y."/>
            <person name="Kikawada T."/>
            <person name="Gusev O."/>
        </authorList>
    </citation>
    <scope>NUCLEOTIDE SEQUENCE</scope>
    <source>
        <strain evidence="11">NIAS01</strain>
        <tissue evidence="11">Whole body or cell culture</tissue>
    </source>
</reference>
<keyword evidence="4 8" id="KW-0812">Transmembrane</keyword>
<evidence type="ECO:0000256" key="8">
    <source>
        <dbReference type="RuleBase" id="RU362056"/>
    </source>
</evidence>
<dbReference type="Pfam" id="PF03137">
    <property type="entry name" value="OATP"/>
    <property type="match status" value="1"/>
</dbReference>
<dbReference type="InterPro" id="IPR036259">
    <property type="entry name" value="MFS_trans_sf"/>
</dbReference>
<dbReference type="InterPro" id="IPR002350">
    <property type="entry name" value="Kazal_dom"/>
</dbReference>
<dbReference type="Gene3D" id="1.20.1250.20">
    <property type="entry name" value="MFS general substrate transporter like domains"/>
    <property type="match status" value="1"/>
</dbReference>
<feature type="transmembrane region" description="Helical" evidence="8">
    <location>
        <begin position="223"/>
        <end position="243"/>
    </location>
</feature>
<dbReference type="Pfam" id="PF07648">
    <property type="entry name" value="Kazal_2"/>
    <property type="match status" value="1"/>
</dbReference>
<feature type="transmembrane region" description="Helical" evidence="8">
    <location>
        <begin position="687"/>
        <end position="710"/>
    </location>
</feature>
<feature type="transmembrane region" description="Helical" evidence="8">
    <location>
        <begin position="420"/>
        <end position="440"/>
    </location>
</feature>
<sequence>MSSKLPPEQNGSEKKNQSPLEAPLLSNNTYPQFDFTDKMLDEEHFEEVYRRYPLTDDTTCGFGAFRGGIMQKLANKKVYVFFYGLAGSIFGATYAYFNGTITTIEKRYKIPSQNTGIISVGNDISSLFVSAILAYYAGKGHRPRWLAFGLFAIVLFCLLTTLPHFLYGPGQQALSLTKEYGASENDSVTIEILEKQRKKMLCNLNTDGIAECDTGENNFMPQVLLFSGQLVAGVGQSLFYTIGVAYMDDNIKKSKTPALISLSYFLRLLGPAGGYALASFALKIYISPDLTPTINNNDPRWLGAWWLGWLILACSLFGFAFFMCMFPKELPRAALRRRIASERRKRGMKTIDGNEKDPDEIPASLNDMFVTFKRLLKNATFMLNNIAAIFYYFGYMPYWIFTPKYIEIQYKQSASVSSFVTGTVALVFSAIGVLSSGVVISKFKPKARYLAFWNVFVGSLSVFGMIAYIFLGCAANENSVVFNTPLPNSSVSTCNSNCHCDFVKYSPVCGADNKIYISPCHAGCKSSHKDNGTKIFTDCSCISEQFDDDNDFDEYTLPPSVNEANDEDLTTTFETITNLIKGGSAKDGSCPINCQKEFVMFLAVMCFLKFSGATGRASNFLVGVRCVEERDKTVAMGFGMAFMCLFSFMPSPIFFGTLMDKTCLVWGKTCSGTGNCWLYDTESLRYWLNAIAAGFVTLGVIFDIAVWYCVKDLKIFDEEIKDKEIETADKEDEMQIESPPN</sequence>
<evidence type="ECO:0000313" key="12">
    <source>
        <dbReference type="Proteomes" id="UP001107558"/>
    </source>
</evidence>
<organism evidence="11 12">
    <name type="scientific">Polypedilum vanderplanki</name>
    <name type="common">Sleeping chironomid midge</name>
    <dbReference type="NCBI Taxonomy" id="319348"/>
    <lineage>
        <taxon>Eukaryota</taxon>
        <taxon>Metazoa</taxon>
        <taxon>Ecdysozoa</taxon>
        <taxon>Arthropoda</taxon>
        <taxon>Hexapoda</taxon>
        <taxon>Insecta</taxon>
        <taxon>Pterygota</taxon>
        <taxon>Neoptera</taxon>
        <taxon>Endopterygota</taxon>
        <taxon>Diptera</taxon>
        <taxon>Nematocera</taxon>
        <taxon>Chironomoidea</taxon>
        <taxon>Chironomidae</taxon>
        <taxon>Chironominae</taxon>
        <taxon>Polypedilum</taxon>
        <taxon>Polypedilum</taxon>
    </lineage>
</organism>
<evidence type="ECO:0000259" key="10">
    <source>
        <dbReference type="PROSITE" id="PS51465"/>
    </source>
</evidence>
<dbReference type="InterPro" id="IPR036058">
    <property type="entry name" value="Kazal_dom_sf"/>
</dbReference>
<evidence type="ECO:0000256" key="2">
    <source>
        <dbReference type="ARBA" id="ARBA00009657"/>
    </source>
</evidence>
<name>A0A9J6CC65_POLVA</name>
<evidence type="ECO:0000256" key="9">
    <source>
        <dbReference type="SAM" id="MobiDB-lite"/>
    </source>
</evidence>
<evidence type="ECO:0000256" key="5">
    <source>
        <dbReference type="ARBA" id="ARBA00022989"/>
    </source>
</evidence>
<feature type="transmembrane region" description="Helical" evidence="8">
    <location>
        <begin position="634"/>
        <end position="655"/>
    </location>
</feature>
<dbReference type="PANTHER" id="PTHR11388:SF76">
    <property type="entry name" value="SOLUTE CARRIER ORGANIC ANION TRANSPORTER FAMILY MEMBER"/>
    <property type="match status" value="1"/>
</dbReference>
<keyword evidence="5 8" id="KW-1133">Transmembrane helix</keyword>
<comment type="caution">
    <text evidence="11">The sequence shown here is derived from an EMBL/GenBank/DDBJ whole genome shotgun (WGS) entry which is preliminary data.</text>
</comment>
<dbReference type="SUPFAM" id="SSF103473">
    <property type="entry name" value="MFS general substrate transporter"/>
    <property type="match status" value="1"/>
</dbReference>
<evidence type="ECO:0000256" key="1">
    <source>
        <dbReference type="ARBA" id="ARBA00004651"/>
    </source>
</evidence>
<dbReference type="GO" id="GO:0016323">
    <property type="term" value="C:basolateral plasma membrane"/>
    <property type="evidence" value="ECO:0007669"/>
    <property type="project" value="TreeGrafter"/>
</dbReference>
<dbReference type="GO" id="GO:0015347">
    <property type="term" value="F:sodium-independent organic anion transmembrane transporter activity"/>
    <property type="evidence" value="ECO:0007669"/>
    <property type="project" value="TreeGrafter"/>
</dbReference>
<comment type="subcellular location">
    <subcellularLocation>
        <location evidence="1 8">Cell membrane</location>
        <topology evidence="1 8">Multi-pass membrane protein</topology>
    </subcellularLocation>
</comment>
<feature type="transmembrane region" description="Helical" evidence="8">
    <location>
        <begin position="145"/>
        <end position="167"/>
    </location>
</feature>
<dbReference type="SUPFAM" id="SSF100895">
    <property type="entry name" value="Kazal-type serine protease inhibitors"/>
    <property type="match status" value="1"/>
</dbReference>
<dbReference type="GO" id="GO:0006811">
    <property type="term" value="P:monoatomic ion transport"/>
    <property type="evidence" value="ECO:0007669"/>
    <property type="project" value="UniProtKB-KW"/>
</dbReference>
<dbReference type="EMBL" id="JADBJN010000002">
    <property type="protein sequence ID" value="KAG5679517.1"/>
    <property type="molecule type" value="Genomic_DNA"/>
</dbReference>
<feature type="transmembrane region" description="Helical" evidence="8">
    <location>
        <begin position="117"/>
        <end position="138"/>
    </location>
</feature>
<gene>
    <name evidence="11" type="ORF">PVAND_009080</name>
</gene>
<feature type="transmembrane region" description="Helical" evidence="8">
    <location>
        <begin position="452"/>
        <end position="471"/>
    </location>
</feature>
<proteinExistence type="inferred from homology"/>
<dbReference type="Proteomes" id="UP001107558">
    <property type="component" value="Chromosome 2"/>
</dbReference>
<keyword evidence="3" id="KW-1003">Cell membrane</keyword>
<accession>A0A9J6CC65</accession>
<dbReference type="PANTHER" id="PTHR11388">
    <property type="entry name" value="ORGANIC ANION TRANSPORTER"/>
    <property type="match status" value="1"/>
</dbReference>
<evidence type="ECO:0000256" key="3">
    <source>
        <dbReference type="ARBA" id="ARBA00022475"/>
    </source>
</evidence>
<dbReference type="GO" id="GO:0043252">
    <property type="term" value="P:sodium-independent organic anion transport"/>
    <property type="evidence" value="ECO:0007669"/>
    <property type="project" value="TreeGrafter"/>
</dbReference>
<dbReference type="CDD" id="cd17336">
    <property type="entry name" value="MFS_SLCO_OATP"/>
    <property type="match status" value="1"/>
</dbReference>
<feature type="transmembrane region" description="Helical" evidence="8">
    <location>
        <begin position="598"/>
        <end position="622"/>
    </location>
</feature>
<keyword evidence="12" id="KW-1185">Reference proteome</keyword>
<dbReference type="NCBIfam" id="TIGR00805">
    <property type="entry name" value="oat"/>
    <property type="match status" value="1"/>
</dbReference>
<feature type="transmembrane region" description="Helical" evidence="8">
    <location>
        <begin position="78"/>
        <end position="97"/>
    </location>
</feature>
<keyword evidence="7" id="KW-1015">Disulfide bond</keyword>
<feature type="transmembrane region" description="Helical" evidence="8">
    <location>
        <begin position="306"/>
        <end position="326"/>
    </location>
</feature>
<dbReference type="InterPro" id="IPR004156">
    <property type="entry name" value="OATP"/>
</dbReference>
<evidence type="ECO:0000256" key="4">
    <source>
        <dbReference type="ARBA" id="ARBA00022692"/>
    </source>
</evidence>
<protein>
    <recommendedName>
        <fullName evidence="8">Solute carrier organic anion transporter family member</fullName>
    </recommendedName>
</protein>
<feature type="transmembrane region" description="Helical" evidence="8">
    <location>
        <begin position="381"/>
        <end position="400"/>
    </location>
</feature>
<keyword evidence="8" id="KW-0813">Transport</keyword>
<evidence type="ECO:0000256" key="6">
    <source>
        <dbReference type="ARBA" id="ARBA00023136"/>
    </source>
</evidence>
<evidence type="ECO:0000256" key="7">
    <source>
        <dbReference type="ARBA" id="ARBA00023157"/>
    </source>
</evidence>
<dbReference type="OrthoDB" id="5062115at2759"/>
<keyword evidence="6 8" id="KW-0472">Membrane</keyword>
<keyword evidence="8" id="KW-0406">Ion transport</keyword>
<dbReference type="PROSITE" id="PS51465">
    <property type="entry name" value="KAZAL_2"/>
    <property type="match status" value="1"/>
</dbReference>
<feature type="region of interest" description="Disordered" evidence="9">
    <location>
        <begin position="1"/>
        <end position="26"/>
    </location>
</feature>